<dbReference type="Gene3D" id="3.30.920.30">
    <property type="entry name" value="Hypothetical protein"/>
    <property type="match status" value="1"/>
</dbReference>
<accession>A0A7C2ACV8</accession>
<dbReference type="Pfam" id="PF07927">
    <property type="entry name" value="HicA_toxin"/>
    <property type="match status" value="1"/>
</dbReference>
<dbReference type="InterPro" id="IPR038570">
    <property type="entry name" value="HicA_sf"/>
</dbReference>
<evidence type="ECO:0000256" key="6">
    <source>
        <dbReference type="ARBA" id="ARBA00022884"/>
    </source>
</evidence>
<keyword evidence="5" id="KW-0378">Hydrolase</keyword>
<comment type="caution">
    <text evidence="8">The sequence shown here is derived from an EMBL/GenBank/DDBJ whole genome shotgun (WGS) entry which is preliminary data.</text>
</comment>
<sequence length="75" mass="8737">MPKLPSISADKAIKCFEKLGYEVVRQRGSHIRMHHKFNKSKKPLTIPNHKVLGKGLFRKLLRDAKISIEEFLRLL</sequence>
<evidence type="ECO:0000256" key="2">
    <source>
        <dbReference type="ARBA" id="ARBA00022649"/>
    </source>
</evidence>
<gene>
    <name evidence="8" type="ORF">ENI35_01345</name>
</gene>
<dbReference type="GO" id="GO:0004519">
    <property type="term" value="F:endonuclease activity"/>
    <property type="evidence" value="ECO:0007669"/>
    <property type="project" value="UniProtKB-KW"/>
</dbReference>
<keyword evidence="6" id="KW-0694">RNA-binding</keyword>
<evidence type="ECO:0000256" key="3">
    <source>
        <dbReference type="ARBA" id="ARBA00022722"/>
    </source>
</evidence>
<dbReference type="GO" id="GO:0016787">
    <property type="term" value="F:hydrolase activity"/>
    <property type="evidence" value="ECO:0007669"/>
    <property type="project" value="UniProtKB-KW"/>
</dbReference>
<evidence type="ECO:0000313" key="8">
    <source>
        <dbReference type="EMBL" id="HEC67453.1"/>
    </source>
</evidence>
<keyword evidence="4" id="KW-0255">Endonuclease</keyword>
<proteinExistence type="inferred from homology"/>
<keyword evidence="2" id="KW-1277">Toxin-antitoxin system</keyword>
<comment type="similarity">
    <text evidence="1">Belongs to the HicA mRNA interferase family.</text>
</comment>
<dbReference type="Proteomes" id="UP000885738">
    <property type="component" value="Unassembled WGS sequence"/>
</dbReference>
<name>A0A7C2ACV8_DESA2</name>
<reference evidence="8" key="1">
    <citation type="journal article" date="2020" name="mSystems">
        <title>Genome- and Community-Level Interaction Insights into Carbon Utilization and Element Cycling Functions of Hydrothermarchaeota in Hydrothermal Sediment.</title>
        <authorList>
            <person name="Zhou Z."/>
            <person name="Liu Y."/>
            <person name="Xu W."/>
            <person name="Pan J."/>
            <person name="Luo Z.H."/>
            <person name="Li M."/>
        </authorList>
    </citation>
    <scope>NUCLEOTIDE SEQUENCE [LARGE SCALE GENOMIC DNA]</scope>
    <source>
        <strain evidence="8">HyVt-389</strain>
    </source>
</reference>
<dbReference type="AlphaFoldDB" id="A0A7C2ACV8"/>
<protein>
    <submittedName>
        <fullName evidence="8">Addiction module toxin, HicA family</fullName>
    </submittedName>
</protein>
<keyword evidence="7" id="KW-0346">Stress response</keyword>
<organism evidence="8">
    <name type="scientific">Desulfofervidus auxilii</name>
    <dbReference type="NCBI Taxonomy" id="1621989"/>
    <lineage>
        <taxon>Bacteria</taxon>
        <taxon>Pseudomonadati</taxon>
        <taxon>Thermodesulfobacteriota</taxon>
        <taxon>Candidatus Desulfofervidia</taxon>
        <taxon>Candidatus Desulfofervidales</taxon>
        <taxon>Candidatus Desulfofervidaceae</taxon>
        <taxon>Candidatus Desulfofervidus</taxon>
    </lineage>
</organism>
<evidence type="ECO:0000256" key="5">
    <source>
        <dbReference type="ARBA" id="ARBA00022801"/>
    </source>
</evidence>
<keyword evidence="3" id="KW-0540">Nuclease</keyword>
<evidence type="ECO:0000256" key="1">
    <source>
        <dbReference type="ARBA" id="ARBA00006620"/>
    </source>
</evidence>
<dbReference type="SUPFAM" id="SSF54786">
    <property type="entry name" value="YcfA/nrd intein domain"/>
    <property type="match status" value="1"/>
</dbReference>
<evidence type="ECO:0000256" key="7">
    <source>
        <dbReference type="ARBA" id="ARBA00023016"/>
    </source>
</evidence>
<dbReference type="InterPro" id="IPR012933">
    <property type="entry name" value="HicA_mRNA_interferase"/>
</dbReference>
<dbReference type="EMBL" id="DRIH01000046">
    <property type="protein sequence ID" value="HEC67453.1"/>
    <property type="molecule type" value="Genomic_DNA"/>
</dbReference>
<dbReference type="GO" id="GO:0003729">
    <property type="term" value="F:mRNA binding"/>
    <property type="evidence" value="ECO:0007669"/>
    <property type="project" value="InterPro"/>
</dbReference>
<evidence type="ECO:0000256" key="4">
    <source>
        <dbReference type="ARBA" id="ARBA00022759"/>
    </source>
</evidence>